<gene>
    <name evidence="1" type="ORF">RPERSI_LOCUS27417</name>
</gene>
<evidence type="ECO:0000313" key="1">
    <source>
        <dbReference type="EMBL" id="CAG8829129.1"/>
    </source>
</evidence>
<dbReference type="EMBL" id="CAJVQC010096694">
    <property type="protein sequence ID" value="CAG8829129.1"/>
    <property type="molecule type" value="Genomic_DNA"/>
</dbReference>
<evidence type="ECO:0000313" key="2">
    <source>
        <dbReference type="Proteomes" id="UP000789920"/>
    </source>
</evidence>
<proteinExistence type="predicted"/>
<accession>A0ACA9S653</accession>
<organism evidence="1 2">
    <name type="scientific">Racocetra persica</name>
    <dbReference type="NCBI Taxonomy" id="160502"/>
    <lineage>
        <taxon>Eukaryota</taxon>
        <taxon>Fungi</taxon>
        <taxon>Fungi incertae sedis</taxon>
        <taxon>Mucoromycota</taxon>
        <taxon>Glomeromycotina</taxon>
        <taxon>Glomeromycetes</taxon>
        <taxon>Diversisporales</taxon>
        <taxon>Gigasporaceae</taxon>
        <taxon>Racocetra</taxon>
    </lineage>
</organism>
<comment type="caution">
    <text evidence="1">The sequence shown here is derived from an EMBL/GenBank/DDBJ whole genome shotgun (WGS) entry which is preliminary data.</text>
</comment>
<protein>
    <submittedName>
        <fullName evidence="1">4313_t:CDS:1</fullName>
    </submittedName>
</protein>
<dbReference type="Proteomes" id="UP000789920">
    <property type="component" value="Unassembled WGS sequence"/>
</dbReference>
<keyword evidence="2" id="KW-1185">Reference proteome</keyword>
<feature type="non-terminal residue" evidence="1">
    <location>
        <position position="218"/>
    </location>
</feature>
<name>A0ACA9S653_9GLOM</name>
<sequence length="218" mass="25151">EWKKNVYVDGHERENIVRYQQKVFLPMMAELESLLIEYDENDLTLVKKNNPLNQKPHCIITHDETTLAANDNKKTGWRPGEQHLAYSKIPNRYVTETLEVGVNHDGYWNAQLLAEQLKRTIDVLKIALLGTIFEFAFNNSSSHGAFAEDALVASRMNIKYGGKQPRMCPGQLPDGTSQLDYKNCLEDEEKICCNMRKLARQPDFMEQKNVLEDIVYSR</sequence>
<reference evidence="1" key="1">
    <citation type="submission" date="2021-06" db="EMBL/GenBank/DDBJ databases">
        <authorList>
            <person name="Kallberg Y."/>
            <person name="Tangrot J."/>
            <person name="Rosling A."/>
        </authorList>
    </citation>
    <scope>NUCLEOTIDE SEQUENCE</scope>
    <source>
        <strain evidence="1">MA461A</strain>
    </source>
</reference>
<feature type="non-terminal residue" evidence="1">
    <location>
        <position position="1"/>
    </location>
</feature>